<organism evidence="9 10">
    <name type="scientific">Lederbergia wuyishanensis</name>
    <dbReference type="NCBI Taxonomy" id="1347903"/>
    <lineage>
        <taxon>Bacteria</taxon>
        <taxon>Bacillati</taxon>
        <taxon>Bacillota</taxon>
        <taxon>Bacilli</taxon>
        <taxon>Bacillales</taxon>
        <taxon>Bacillaceae</taxon>
        <taxon>Lederbergia</taxon>
    </lineage>
</organism>
<evidence type="ECO:0000256" key="5">
    <source>
        <dbReference type="ARBA" id="ARBA00022989"/>
    </source>
</evidence>
<keyword evidence="4 8" id="KW-0812">Transmembrane</keyword>
<evidence type="ECO:0000313" key="10">
    <source>
        <dbReference type="Proteomes" id="UP001232343"/>
    </source>
</evidence>
<accession>A0ABU0D2E8</accession>
<gene>
    <name evidence="9" type="ORF">J2S14_001367</name>
</gene>
<dbReference type="PANTHER" id="PTHR48086">
    <property type="entry name" value="SODIUM/PROLINE SYMPORTER-RELATED"/>
    <property type="match status" value="1"/>
</dbReference>
<dbReference type="Gene3D" id="1.20.1730.10">
    <property type="entry name" value="Sodium/glucose cotransporter"/>
    <property type="match status" value="1"/>
</dbReference>
<comment type="similarity">
    <text evidence="2 7">Belongs to the sodium:solute symporter (SSF) (TC 2.A.21) family.</text>
</comment>
<evidence type="ECO:0000256" key="3">
    <source>
        <dbReference type="ARBA" id="ARBA00022448"/>
    </source>
</evidence>
<feature type="transmembrane region" description="Helical" evidence="8">
    <location>
        <begin position="306"/>
        <end position="325"/>
    </location>
</feature>
<dbReference type="InterPro" id="IPR038377">
    <property type="entry name" value="Na/Glc_symporter_sf"/>
</dbReference>
<feature type="transmembrane region" description="Helical" evidence="8">
    <location>
        <begin position="379"/>
        <end position="403"/>
    </location>
</feature>
<feature type="transmembrane region" description="Helical" evidence="8">
    <location>
        <begin position="261"/>
        <end position="286"/>
    </location>
</feature>
<keyword evidence="6 8" id="KW-0472">Membrane</keyword>
<sequence>MTTVGYWFIGFALAYTFFLIFVSQFARKKAVSGNGFFVGGRGFNTLLVTVCITGLFSGSSYIAILELSYLTGISAIWYGVAETIHVLIIALVLIAPFRKRALITISGLLGDRYSESVRGVAGAITAFTFPMWSVATALAFASALSVFTGISLIWSVALTALLLLVYLQFGGMWSIGFTQLSNVIVFFIMLAIGTYAFFLNPGIEGIKTLFIEKPQLASLNGAGIQTILAWFGTFLFNVILAQAAFQMALSCKTPKQGRNGLIYASLLGVPLIIGAVIFGLAAAQVVPNETRGLVAVPLYLMETLPAPLVGLFFLGFWAAALSWGAPCQFSGATSLGRDVGKALNPKATELQLIRYTKWSLLILTILMVGFALLRSEQSAWWNVLAWVTRNSATFAPVVAALFWPVVTKRAAIISLFTGSFSGLLWYHLSGWAVSDFYLNIHPVWIGMVINIITIVFVSLIDNVGNWEWNGSFRSFGFYSFLFSVVLTVYMVPSFSFLYQNGLVGIFLMLIVSCLFISCMFFIKRKESPALLSFKQELKGAKA</sequence>
<dbReference type="InterPro" id="IPR001734">
    <property type="entry name" value="Na/solute_symporter"/>
</dbReference>
<dbReference type="Pfam" id="PF00474">
    <property type="entry name" value="SSF"/>
    <property type="match status" value="1"/>
</dbReference>
<evidence type="ECO:0000256" key="7">
    <source>
        <dbReference type="RuleBase" id="RU362091"/>
    </source>
</evidence>
<feature type="transmembrane region" description="Helical" evidence="8">
    <location>
        <begin position="179"/>
        <end position="198"/>
    </location>
</feature>
<feature type="transmembrane region" description="Helical" evidence="8">
    <location>
        <begin position="117"/>
        <end position="140"/>
    </location>
</feature>
<feature type="transmembrane region" description="Helical" evidence="8">
    <location>
        <begin position="6"/>
        <end position="26"/>
    </location>
</feature>
<dbReference type="PROSITE" id="PS50283">
    <property type="entry name" value="NA_SOLUT_SYMP_3"/>
    <property type="match status" value="1"/>
</dbReference>
<feature type="transmembrane region" description="Helical" evidence="8">
    <location>
        <begin position="46"/>
        <end position="64"/>
    </location>
</feature>
<feature type="transmembrane region" description="Helical" evidence="8">
    <location>
        <begin position="76"/>
        <end position="97"/>
    </location>
</feature>
<feature type="transmembrane region" description="Helical" evidence="8">
    <location>
        <begin position="355"/>
        <end position="373"/>
    </location>
</feature>
<name>A0ABU0D2E8_9BACI</name>
<dbReference type="RefSeq" id="WP_244680891.1">
    <property type="nucleotide sequence ID" value="NZ_JALIRM010000002.1"/>
</dbReference>
<feature type="transmembrane region" description="Helical" evidence="8">
    <location>
        <begin position="440"/>
        <end position="463"/>
    </location>
</feature>
<dbReference type="Proteomes" id="UP001232343">
    <property type="component" value="Unassembled WGS sequence"/>
</dbReference>
<dbReference type="CDD" id="cd10322">
    <property type="entry name" value="SLC5sbd"/>
    <property type="match status" value="1"/>
</dbReference>
<evidence type="ECO:0000256" key="2">
    <source>
        <dbReference type="ARBA" id="ARBA00006434"/>
    </source>
</evidence>
<evidence type="ECO:0000256" key="1">
    <source>
        <dbReference type="ARBA" id="ARBA00004141"/>
    </source>
</evidence>
<evidence type="ECO:0000256" key="8">
    <source>
        <dbReference type="SAM" id="Phobius"/>
    </source>
</evidence>
<feature type="transmembrane region" description="Helical" evidence="8">
    <location>
        <begin position="227"/>
        <end position="249"/>
    </location>
</feature>
<dbReference type="PANTHER" id="PTHR48086:SF7">
    <property type="entry name" value="SODIUM-SOLUTE SYMPORTER-RELATED"/>
    <property type="match status" value="1"/>
</dbReference>
<dbReference type="EMBL" id="JAUSUO010000002">
    <property type="protein sequence ID" value="MDQ0342555.1"/>
    <property type="molecule type" value="Genomic_DNA"/>
</dbReference>
<feature type="transmembrane region" description="Helical" evidence="8">
    <location>
        <begin position="502"/>
        <end position="522"/>
    </location>
</feature>
<evidence type="ECO:0000256" key="4">
    <source>
        <dbReference type="ARBA" id="ARBA00022692"/>
    </source>
</evidence>
<comment type="caution">
    <text evidence="9">The sequence shown here is derived from an EMBL/GenBank/DDBJ whole genome shotgun (WGS) entry which is preliminary data.</text>
</comment>
<keyword evidence="3" id="KW-0813">Transport</keyword>
<protein>
    <submittedName>
        <fullName evidence="9">SSS family solute:Na+ symporter</fullName>
    </submittedName>
</protein>
<keyword evidence="5 8" id="KW-1133">Transmembrane helix</keyword>
<proteinExistence type="inferred from homology"/>
<dbReference type="InterPro" id="IPR050277">
    <property type="entry name" value="Sodium:Solute_Symporter"/>
</dbReference>
<reference evidence="9 10" key="1">
    <citation type="submission" date="2023-07" db="EMBL/GenBank/DDBJ databases">
        <title>Genomic Encyclopedia of Type Strains, Phase IV (KMG-IV): sequencing the most valuable type-strain genomes for metagenomic binning, comparative biology and taxonomic classification.</title>
        <authorList>
            <person name="Goeker M."/>
        </authorList>
    </citation>
    <scope>NUCLEOTIDE SEQUENCE [LARGE SCALE GENOMIC DNA]</scope>
    <source>
        <strain evidence="9 10">DSM 27848</strain>
    </source>
</reference>
<comment type="subcellular location">
    <subcellularLocation>
        <location evidence="1">Membrane</location>
        <topology evidence="1">Multi-pass membrane protein</topology>
    </subcellularLocation>
</comment>
<feature type="transmembrane region" description="Helical" evidence="8">
    <location>
        <begin position="146"/>
        <end position="167"/>
    </location>
</feature>
<feature type="transmembrane region" description="Helical" evidence="8">
    <location>
        <begin position="475"/>
        <end position="496"/>
    </location>
</feature>
<feature type="transmembrane region" description="Helical" evidence="8">
    <location>
        <begin position="410"/>
        <end position="428"/>
    </location>
</feature>
<evidence type="ECO:0000256" key="6">
    <source>
        <dbReference type="ARBA" id="ARBA00023136"/>
    </source>
</evidence>
<keyword evidence="10" id="KW-1185">Reference proteome</keyword>
<evidence type="ECO:0000313" key="9">
    <source>
        <dbReference type="EMBL" id="MDQ0342555.1"/>
    </source>
</evidence>